<dbReference type="EMBL" id="JAVRRT010000007">
    <property type="protein sequence ID" value="KAK5170110.1"/>
    <property type="molecule type" value="Genomic_DNA"/>
</dbReference>
<keyword evidence="3" id="KW-1185">Reference proteome</keyword>
<feature type="compositionally biased region" description="Polar residues" evidence="1">
    <location>
        <begin position="72"/>
        <end position="89"/>
    </location>
</feature>
<name>A0AAV9PAI2_9PEZI</name>
<evidence type="ECO:0000313" key="2">
    <source>
        <dbReference type="EMBL" id="KAK5170110.1"/>
    </source>
</evidence>
<proteinExistence type="predicted"/>
<feature type="compositionally biased region" description="Low complexity" evidence="1">
    <location>
        <begin position="301"/>
        <end position="328"/>
    </location>
</feature>
<feature type="compositionally biased region" description="Low complexity" evidence="1">
    <location>
        <begin position="241"/>
        <end position="260"/>
    </location>
</feature>
<feature type="compositionally biased region" description="Basic and acidic residues" evidence="1">
    <location>
        <begin position="341"/>
        <end position="363"/>
    </location>
</feature>
<dbReference type="RefSeq" id="XP_064659308.1">
    <property type="nucleotide sequence ID" value="XM_064801947.1"/>
</dbReference>
<evidence type="ECO:0000313" key="3">
    <source>
        <dbReference type="Proteomes" id="UP001337655"/>
    </source>
</evidence>
<dbReference type="Proteomes" id="UP001337655">
    <property type="component" value="Unassembled WGS sequence"/>
</dbReference>
<feature type="compositionally biased region" description="Polar residues" evidence="1">
    <location>
        <begin position="275"/>
        <end position="300"/>
    </location>
</feature>
<feature type="compositionally biased region" description="Polar residues" evidence="1">
    <location>
        <begin position="55"/>
        <end position="64"/>
    </location>
</feature>
<gene>
    <name evidence="2" type="ORF">LTR77_004694</name>
</gene>
<dbReference type="GeneID" id="89926039"/>
<feature type="region of interest" description="Disordered" evidence="1">
    <location>
        <begin position="1"/>
        <end position="363"/>
    </location>
</feature>
<feature type="compositionally biased region" description="Basic and acidic residues" evidence="1">
    <location>
        <begin position="90"/>
        <end position="99"/>
    </location>
</feature>
<sequence>MTTWRRSGGVDDAAGRKTEQDIQAQKISTVTAMSARTRRTSENPASRPAPGISHASGTAYQSRSSWRDEITTNDAPAWQSNVPRSTKSRTQVDEDDRKTGIAFRAPSVAPSDSISKIQSRAPTKGRQYSTISTRASTRRPPLRSRYSSQDGTAVTDGVPLTETNVNALNQGGRSVRESTAYSRPKSRRPLRRHDSATSEGYGVDDRTATQQSTRASRRRATVTGDEYGYGGAGPSRSSFKSRATSARPTTAVASRSRATTVPKDSDGPGTKVSRRTSQAHGTTQAGSAAQNQQIATTGQKSRATSSSPSSARPSAPSAPADPFRPRSATSPTQASPPGFSEWERRVHVREYRRPSDGRWVSDRECIIRKMHSAQAPQGVEA</sequence>
<feature type="compositionally biased region" description="Polar residues" evidence="1">
    <location>
        <begin position="161"/>
        <end position="181"/>
    </location>
</feature>
<comment type="caution">
    <text evidence="2">The sequence shown here is derived from an EMBL/GenBank/DDBJ whole genome shotgun (WGS) entry which is preliminary data.</text>
</comment>
<feature type="compositionally biased region" description="Polar residues" evidence="1">
    <location>
        <begin position="21"/>
        <end position="34"/>
    </location>
</feature>
<evidence type="ECO:0000256" key="1">
    <source>
        <dbReference type="SAM" id="MobiDB-lite"/>
    </source>
</evidence>
<accession>A0AAV9PAI2</accession>
<reference evidence="2 3" key="1">
    <citation type="submission" date="2023-08" db="EMBL/GenBank/DDBJ databases">
        <title>Black Yeasts Isolated from many extreme environments.</title>
        <authorList>
            <person name="Coleine C."/>
            <person name="Stajich J.E."/>
            <person name="Selbmann L."/>
        </authorList>
    </citation>
    <scope>NUCLEOTIDE SEQUENCE [LARGE SCALE GENOMIC DNA]</scope>
    <source>
        <strain evidence="2 3">CCFEE 5935</strain>
    </source>
</reference>
<protein>
    <submittedName>
        <fullName evidence="2">Uncharacterized protein</fullName>
    </submittedName>
</protein>
<feature type="compositionally biased region" description="Polar residues" evidence="1">
    <location>
        <begin position="110"/>
        <end position="135"/>
    </location>
</feature>
<organism evidence="2 3">
    <name type="scientific">Saxophila tyrrhenica</name>
    <dbReference type="NCBI Taxonomy" id="1690608"/>
    <lineage>
        <taxon>Eukaryota</taxon>
        <taxon>Fungi</taxon>
        <taxon>Dikarya</taxon>
        <taxon>Ascomycota</taxon>
        <taxon>Pezizomycotina</taxon>
        <taxon>Dothideomycetes</taxon>
        <taxon>Dothideomycetidae</taxon>
        <taxon>Mycosphaerellales</taxon>
        <taxon>Extremaceae</taxon>
        <taxon>Saxophila</taxon>
    </lineage>
</organism>
<dbReference type="AlphaFoldDB" id="A0AAV9PAI2"/>